<keyword evidence="2" id="KW-1185">Reference proteome</keyword>
<sequence>MVGLRLTILTLTTFLSSSYASIGPVADLPIVNAKISPDGFEKMAILAGGSHPGPTITGNKGDTFKINVTNHLHDDHMLQATTVHWHGLFQRHQNQMDGLAFVTQCPITPNNSFLYNFNVGSQVGTYWYHSHYGVQYCDGLRGPLIIYDPEDPYRFFYDIDDESTIITLMDWYHLPSPQVQRQVTPDSVLINGIGRYDGGPEMPYAVINVQPWKRYRIRLLNMACKPNYIFSMDKHKFTIIEVDGEYVDPLEVDSIQIYASQRYSFILETNQPVDNYWIHADPNTGTNATAILRYSGAPQGLPKNRTEPSMLPMNETNLHPLTTLDLSEMSPSRDLFKEEADVKLNLILGKNMTTYNFLINGFQYMSPSMPVLMQLLSGAMTASDLAPNGSVYTLPRNKVIEISMPPDDAPGRPHPFHLHGHKFAVIRSAGSSAYNYINPVMRDTVSTGVPGDNVTIRFVTDNPGPWMLHCHIDWHLYVGMAIVFAEAPEEVSVDQPVNSASKQLCPVYNDMPKETFALPPATTSMASSTSTASSSTITTSS</sequence>
<accession>A0ACB8A909</accession>
<evidence type="ECO:0000313" key="2">
    <source>
        <dbReference type="Proteomes" id="UP000790377"/>
    </source>
</evidence>
<gene>
    <name evidence="1" type="ORF">BJ138DRAFT_1154070</name>
</gene>
<name>A0ACB8A909_9AGAM</name>
<organism evidence="1 2">
    <name type="scientific">Hygrophoropsis aurantiaca</name>
    <dbReference type="NCBI Taxonomy" id="72124"/>
    <lineage>
        <taxon>Eukaryota</taxon>
        <taxon>Fungi</taxon>
        <taxon>Dikarya</taxon>
        <taxon>Basidiomycota</taxon>
        <taxon>Agaricomycotina</taxon>
        <taxon>Agaricomycetes</taxon>
        <taxon>Agaricomycetidae</taxon>
        <taxon>Boletales</taxon>
        <taxon>Coniophorineae</taxon>
        <taxon>Hygrophoropsidaceae</taxon>
        <taxon>Hygrophoropsis</taxon>
    </lineage>
</organism>
<comment type="caution">
    <text evidence="1">The sequence shown here is derived from an EMBL/GenBank/DDBJ whole genome shotgun (WGS) entry which is preliminary data.</text>
</comment>
<dbReference type="Proteomes" id="UP000790377">
    <property type="component" value="Unassembled WGS sequence"/>
</dbReference>
<protein>
    <submittedName>
        <fullName evidence="1">Laccase</fullName>
    </submittedName>
</protein>
<evidence type="ECO:0000313" key="1">
    <source>
        <dbReference type="EMBL" id="KAH7909939.1"/>
    </source>
</evidence>
<dbReference type="EMBL" id="MU267734">
    <property type="protein sequence ID" value="KAH7909939.1"/>
    <property type="molecule type" value="Genomic_DNA"/>
</dbReference>
<reference evidence="1" key="1">
    <citation type="journal article" date="2021" name="New Phytol.">
        <title>Evolutionary innovations through gain and loss of genes in the ectomycorrhizal Boletales.</title>
        <authorList>
            <person name="Wu G."/>
            <person name="Miyauchi S."/>
            <person name="Morin E."/>
            <person name="Kuo A."/>
            <person name="Drula E."/>
            <person name="Varga T."/>
            <person name="Kohler A."/>
            <person name="Feng B."/>
            <person name="Cao Y."/>
            <person name="Lipzen A."/>
            <person name="Daum C."/>
            <person name="Hundley H."/>
            <person name="Pangilinan J."/>
            <person name="Johnson J."/>
            <person name="Barry K."/>
            <person name="LaButti K."/>
            <person name="Ng V."/>
            <person name="Ahrendt S."/>
            <person name="Min B."/>
            <person name="Choi I.G."/>
            <person name="Park H."/>
            <person name="Plett J.M."/>
            <person name="Magnuson J."/>
            <person name="Spatafora J.W."/>
            <person name="Nagy L.G."/>
            <person name="Henrissat B."/>
            <person name="Grigoriev I.V."/>
            <person name="Yang Z.L."/>
            <person name="Xu J."/>
            <person name="Martin F.M."/>
        </authorList>
    </citation>
    <scope>NUCLEOTIDE SEQUENCE</scope>
    <source>
        <strain evidence="1">ATCC 28755</strain>
    </source>
</reference>
<proteinExistence type="predicted"/>